<organism evidence="2 3">
    <name type="scientific">Rotaria sordida</name>
    <dbReference type="NCBI Taxonomy" id="392033"/>
    <lineage>
        <taxon>Eukaryota</taxon>
        <taxon>Metazoa</taxon>
        <taxon>Spiralia</taxon>
        <taxon>Gnathifera</taxon>
        <taxon>Rotifera</taxon>
        <taxon>Eurotatoria</taxon>
        <taxon>Bdelloidea</taxon>
        <taxon>Philodinida</taxon>
        <taxon>Philodinidae</taxon>
        <taxon>Rotaria</taxon>
    </lineage>
</organism>
<sequence length="23" mass="2538">AIQQRPPTRPLQKPIVQQSPSAP</sequence>
<name>A0A820MKA6_9BILA</name>
<proteinExistence type="predicted"/>
<comment type="caution">
    <text evidence="2">The sequence shown here is derived from an EMBL/GenBank/DDBJ whole genome shotgun (WGS) entry which is preliminary data.</text>
</comment>
<evidence type="ECO:0000313" key="3">
    <source>
        <dbReference type="Proteomes" id="UP000663874"/>
    </source>
</evidence>
<reference evidence="2" key="1">
    <citation type="submission" date="2021-02" db="EMBL/GenBank/DDBJ databases">
        <authorList>
            <person name="Nowell W R."/>
        </authorList>
    </citation>
    <scope>NUCLEOTIDE SEQUENCE</scope>
</reference>
<gene>
    <name evidence="2" type="ORF">FNK824_LOCUS43141</name>
</gene>
<dbReference type="EMBL" id="CAJOBE010057176">
    <property type="protein sequence ID" value="CAF4375518.1"/>
    <property type="molecule type" value="Genomic_DNA"/>
</dbReference>
<dbReference type="Proteomes" id="UP000663874">
    <property type="component" value="Unassembled WGS sequence"/>
</dbReference>
<feature type="non-terminal residue" evidence="2">
    <location>
        <position position="1"/>
    </location>
</feature>
<feature type="region of interest" description="Disordered" evidence="1">
    <location>
        <begin position="1"/>
        <end position="23"/>
    </location>
</feature>
<protein>
    <submittedName>
        <fullName evidence="2">Uncharacterized protein</fullName>
    </submittedName>
</protein>
<accession>A0A820MKA6</accession>
<evidence type="ECO:0000256" key="1">
    <source>
        <dbReference type="SAM" id="MobiDB-lite"/>
    </source>
</evidence>
<evidence type="ECO:0000313" key="2">
    <source>
        <dbReference type="EMBL" id="CAF4375518.1"/>
    </source>
</evidence>
<dbReference type="AlphaFoldDB" id="A0A820MKA6"/>